<gene>
    <name evidence="3" type="ORF">SEMRO_1140_G245520.1</name>
</gene>
<proteinExistence type="predicted"/>
<dbReference type="GO" id="GO:0005509">
    <property type="term" value="F:calcium ion binding"/>
    <property type="evidence" value="ECO:0007669"/>
    <property type="project" value="InterPro"/>
</dbReference>
<feature type="domain" description="EF-hand" evidence="2">
    <location>
        <begin position="326"/>
        <end position="361"/>
    </location>
</feature>
<reference evidence="3" key="1">
    <citation type="submission" date="2020-06" db="EMBL/GenBank/DDBJ databases">
        <authorList>
            <consortium name="Plant Systems Biology data submission"/>
        </authorList>
    </citation>
    <scope>NUCLEOTIDE SEQUENCE</scope>
    <source>
        <strain evidence="3">D6</strain>
    </source>
</reference>
<name>A0A9N8HP29_9STRA</name>
<keyword evidence="4" id="KW-1185">Reference proteome</keyword>
<sequence length="443" mass="49715">MMGDQSIQKSMSVRRASLTARSSRRTSFCNSPSAYVQAKRSAIEFQILALQAEVKVLDDLNSMDNDSPLLLKSLFQMLDEEVTGKVDAGVISLGLESVTGDSAFQESMESAVEAIEELGRAPVMLDQSQFSELCEKLTKIIGCSTLELANIIVMAVLFEEQSSLSAAMMSMEKMESANKKQEFQKAAHDERMMDLYRLFDFTRDGKVSFKEVVFGLYKLTEDIDGASKAAVDALLVMEKEDLRSLTFEQFAKLIMNVVAAHPNHVKFEDIADKLTRLASNHDSVLDMDSIQHLFAMDRTLERAVQDFSKEDSKESVEEAISKLSSVERLKAARLFDMWDLDSNGFVTFHELALGLRKFQETTNLQDCVSETIKIMENFDADSDQQLNRQEFSAFLAKFASTQGSAFLDMVDFMIVTTALKENNDKEKAYIESLSAGDIYYWGC</sequence>
<organism evidence="3 4">
    <name type="scientific">Seminavis robusta</name>
    <dbReference type="NCBI Taxonomy" id="568900"/>
    <lineage>
        <taxon>Eukaryota</taxon>
        <taxon>Sar</taxon>
        <taxon>Stramenopiles</taxon>
        <taxon>Ochrophyta</taxon>
        <taxon>Bacillariophyta</taxon>
        <taxon>Bacillariophyceae</taxon>
        <taxon>Bacillariophycidae</taxon>
        <taxon>Naviculales</taxon>
        <taxon>Naviculaceae</taxon>
        <taxon>Seminavis</taxon>
    </lineage>
</organism>
<dbReference type="PROSITE" id="PS00018">
    <property type="entry name" value="EF_HAND_1"/>
    <property type="match status" value="2"/>
</dbReference>
<dbReference type="InterPro" id="IPR018247">
    <property type="entry name" value="EF_Hand_1_Ca_BS"/>
</dbReference>
<accession>A0A9N8HP29</accession>
<dbReference type="OrthoDB" id="40965at2759"/>
<evidence type="ECO:0000313" key="3">
    <source>
        <dbReference type="EMBL" id="CAB9520841.1"/>
    </source>
</evidence>
<protein>
    <recommendedName>
        <fullName evidence="2">EF-hand domain-containing protein</fullName>
    </recommendedName>
</protein>
<dbReference type="EMBL" id="CAICTM010001138">
    <property type="protein sequence ID" value="CAB9520841.1"/>
    <property type="molecule type" value="Genomic_DNA"/>
</dbReference>
<dbReference type="AlphaFoldDB" id="A0A9N8HP29"/>
<dbReference type="SMART" id="SM00054">
    <property type="entry name" value="EFh"/>
    <property type="match status" value="3"/>
</dbReference>
<dbReference type="PROSITE" id="PS50222">
    <property type="entry name" value="EF_HAND_2"/>
    <property type="match status" value="3"/>
</dbReference>
<dbReference type="SUPFAM" id="SSF47473">
    <property type="entry name" value="EF-hand"/>
    <property type="match status" value="2"/>
</dbReference>
<dbReference type="Proteomes" id="UP001153069">
    <property type="component" value="Unassembled WGS sequence"/>
</dbReference>
<keyword evidence="1" id="KW-0106">Calcium</keyword>
<dbReference type="InterPro" id="IPR002048">
    <property type="entry name" value="EF_hand_dom"/>
</dbReference>
<evidence type="ECO:0000259" key="2">
    <source>
        <dbReference type="PROSITE" id="PS50222"/>
    </source>
</evidence>
<dbReference type="Gene3D" id="1.10.238.10">
    <property type="entry name" value="EF-hand"/>
    <property type="match status" value="1"/>
</dbReference>
<dbReference type="InterPro" id="IPR011992">
    <property type="entry name" value="EF-hand-dom_pair"/>
</dbReference>
<comment type="caution">
    <text evidence="3">The sequence shown here is derived from an EMBL/GenBank/DDBJ whole genome shotgun (WGS) entry which is preliminary data.</text>
</comment>
<evidence type="ECO:0000313" key="4">
    <source>
        <dbReference type="Proteomes" id="UP001153069"/>
    </source>
</evidence>
<feature type="domain" description="EF-hand" evidence="2">
    <location>
        <begin position="366"/>
        <end position="401"/>
    </location>
</feature>
<feature type="domain" description="EF-hand" evidence="2">
    <location>
        <begin position="187"/>
        <end position="222"/>
    </location>
</feature>
<evidence type="ECO:0000256" key="1">
    <source>
        <dbReference type="ARBA" id="ARBA00022837"/>
    </source>
</evidence>